<comment type="caution">
    <text evidence="4">The sequence shown here is derived from an EMBL/GenBank/DDBJ whole genome shotgun (WGS) entry which is preliminary data.</text>
</comment>
<dbReference type="InterPro" id="IPR036409">
    <property type="entry name" value="Aldolase_II/adducin_N_sf"/>
</dbReference>
<keyword evidence="2" id="KW-0560">Oxidoreductase</keyword>
<feature type="domain" description="Class II aldolase/adducin N-terminal" evidence="3">
    <location>
        <begin position="17"/>
        <end position="218"/>
    </location>
</feature>
<dbReference type="InterPro" id="IPR036291">
    <property type="entry name" value="NAD(P)-bd_dom_sf"/>
</dbReference>
<dbReference type="RefSeq" id="WP_255865672.1">
    <property type="nucleotide sequence ID" value="NZ_CP104263.1"/>
</dbReference>
<dbReference type="SUPFAM" id="SSF53639">
    <property type="entry name" value="AraD/HMP-PK domain-like"/>
    <property type="match status" value="1"/>
</dbReference>
<evidence type="ECO:0000256" key="1">
    <source>
        <dbReference type="ARBA" id="ARBA00006484"/>
    </source>
</evidence>
<organism evidence="4 5">
    <name type="scientific">Arthrobacter jinronghuae</name>
    <dbReference type="NCBI Taxonomy" id="2964609"/>
    <lineage>
        <taxon>Bacteria</taxon>
        <taxon>Bacillati</taxon>
        <taxon>Actinomycetota</taxon>
        <taxon>Actinomycetes</taxon>
        <taxon>Micrococcales</taxon>
        <taxon>Micrococcaceae</taxon>
        <taxon>Arthrobacter</taxon>
    </lineage>
</organism>
<evidence type="ECO:0000259" key="3">
    <source>
        <dbReference type="SMART" id="SM01007"/>
    </source>
</evidence>
<dbReference type="InterPro" id="IPR001303">
    <property type="entry name" value="Aldolase_II/adducin_N"/>
</dbReference>
<dbReference type="SUPFAM" id="SSF51735">
    <property type="entry name" value="NAD(P)-binding Rossmann-fold domains"/>
    <property type="match status" value="1"/>
</dbReference>
<comment type="similarity">
    <text evidence="1">Belongs to the short-chain dehydrogenases/reductases (SDR) family.</text>
</comment>
<reference evidence="4 5" key="1">
    <citation type="submission" date="2022-07" db="EMBL/GenBank/DDBJ databases">
        <title>Novel species in genus Arthrobacter.</title>
        <authorList>
            <person name="Liu Y."/>
        </authorList>
    </citation>
    <scope>NUCLEOTIDE SEQUENCE [LARGE SCALE GENOMIC DNA]</scope>
    <source>
        <strain evidence="5">zg-Y859</strain>
    </source>
</reference>
<dbReference type="PROSITE" id="PS00061">
    <property type="entry name" value="ADH_SHORT"/>
    <property type="match status" value="1"/>
</dbReference>
<dbReference type="PRINTS" id="PR00080">
    <property type="entry name" value="SDRFAMILY"/>
</dbReference>
<evidence type="ECO:0000313" key="4">
    <source>
        <dbReference type="EMBL" id="MCQ1950294.1"/>
    </source>
</evidence>
<dbReference type="Pfam" id="PF13561">
    <property type="entry name" value="adh_short_C2"/>
    <property type="match status" value="1"/>
</dbReference>
<protein>
    <submittedName>
        <fullName evidence="4">Bifunctional aldolase/short-chain dehydrogenase</fullName>
    </submittedName>
</protein>
<dbReference type="Gene3D" id="3.40.225.10">
    <property type="entry name" value="Class II aldolase/adducin N-terminal domain"/>
    <property type="match status" value="1"/>
</dbReference>
<sequence length="676" mass="73069">MKSLWQPLKSGQNAVDECVQGSRTIGAHKSLVLHGGGNSSIKATVVDVTGDDIETLYVKGSGWDMASIEPQGFAPLRMDRLRQLLTVKSITDTALVNELRSALVDASAPDPSIESLLHALLPYRAVLHSHADVIVSLTNQPDPAAVVSALFGHKLVLVPYVKPGFDLARRCNELWPQLATPETRGMVLLNHGLFTFGDTMEEAYSRHVEIISAAEDHLRFISETEGPAPSVPLSIEALSETDASTARHEMDSVDLLAVARLRGAISRHAGQSMIMCQHVGPRVRNFLGRKDLTRIVSRGPATPDHIIHTKRIPLVGRDIDGYDVDAYVQDYQAYFERNRDRSPVPLTMLDPTPRFMLDSKRGMFTVGRTVKEANIVRDIAMHTFDVIEAAEKIGRYTSLTEDKLFDIEYWELEQAKLRRGGVSPELAGQVAFVTGAASGIGRSIANKLLDLGACVVGVDISEDVTTTFSCDSWLGIQADVQELFAIEGALRQTVQRFGGLDMLIVAAGVFPESVPITGLDGRAWDRTLAINVGSVQALFGLAQPLLAESPTYGRVVVIGSKNVAAPGPGAAAYSASKAALTQLARVAALEWAVDGIRVNTVHPDAVFDTGLWAPELLAERAARYGVSVEEYKRRNLLSTEVSSLHVAQMVGAMCTPAFQSTTGAQVPVDGGNDRVI</sequence>
<dbReference type="Pfam" id="PF00596">
    <property type="entry name" value="Aldolase_II"/>
    <property type="match status" value="1"/>
</dbReference>
<evidence type="ECO:0000313" key="5">
    <source>
        <dbReference type="Proteomes" id="UP001206924"/>
    </source>
</evidence>
<gene>
    <name evidence="4" type="ORF">NNX28_10165</name>
</gene>
<name>A0ABT1NUD2_9MICC</name>
<dbReference type="PANTHER" id="PTHR24321">
    <property type="entry name" value="DEHYDROGENASES, SHORT CHAIN"/>
    <property type="match status" value="1"/>
</dbReference>
<dbReference type="EMBL" id="JANFLP010000010">
    <property type="protein sequence ID" value="MCQ1950294.1"/>
    <property type="molecule type" value="Genomic_DNA"/>
</dbReference>
<dbReference type="SMART" id="SM01007">
    <property type="entry name" value="Aldolase_II"/>
    <property type="match status" value="1"/>
</dbReference>
<proteinExistence type="inferred from homology"/>
<dbReference type="Proteomes" id="UP001206924">
    <property type="component" value="Unassembled WGS sequence"/>
</dbReference>
<dbReference type="PANTHER" id="PTHR24321:SF14">
    <property type="entry name" value="SHORT-CHAIN TYPE DEHYDROGENASE_REDUCTASE BLR2146-RELATED"/>
    <property type="match status" value="1"/>
</dbReference>
<dbReference type="InterPro" id="IPR020904">
    <property type="entry name" value="Sc_DH/Rdtase_CS"/>
</dbReference>
<dbReference type="Gene3D" id="3.40.50.720">
    <property type="entry name" value="NAD(P)-binding Rossmann-like Domain"/>
    <property type="match status" value="1"/>
</dbReference>
<keyword evidence="5" id="KW-1185">Reference proteome</keyword>
<dbReference type="NCBIfam" id="NF006196">
    <property type="entry name" value="PRK08324.2-4"/>
    <property type="match status" value="1"/>
</dbReference>
<evidence type="ECO:0000256" key="2">
    <source>
        <dbReference type="ARBA" id="ARBA00023002"/>
    </source>
</evidence>
<dbReference type="InterPro" id="IPR002347">
    <property type="entry name" value="SDR_fam"/>
</dbReference>
<dbReference type="PRINTS" id="PR00081">
    <property type="entry name" value="GDHRDH"/>
</dbReference>
<accession>A0ABT1NUD2</accession>